<dbReference type="Proteomes" id="UP001595880">
    <property type="component" value="Unassembled WGS sequence"/>
</dbReference>
<sequence length="309" mass="34869">MNNGIKQAMHTIEIPEELSKRSKLGISQAKQEQKKGKRVKGLGIAVALFVSIGTFTLLNNPTTNHSPTPIVTEEGAVHLPAITLPEENSVADMIGLIVYNGNIYTQTRTEIDVEAIEGLIGEKLGITKGTIDEWSKQEAYDEEFASTIGVADVYSVNGYDKEFRIMTYREQDGEMHAEFYEHLNGITIKSGEDIFGKLKLKGNIASAYYRTFNDWDNDMDHHQPITDMDTVTTFVTELYHAKPLSRTEESDPIGHSRSDEQFRELSLKLNDGTIVRLTLLKGGYIYYGFMNAYFKMEEDDFSKLWATLN</sequence>
<keyword evidence="1" id="KW-0472">Membrane</keyword>
<dbReference type="EMBL" id="JBHSDV010000002">
    <property type="protein sequence ID" value="MFC4387915.1"/>
    <property type="molecule type" value="Genomic_DNA"/>
</dbReference>
<organism evidence="2 3">
    <name type="scientific">Gracilibacillus marinus</name>
    <dbReference type="NCBI Taxonomy" id="630535"/>
    <lineage>
        <taxon>Bacteria</taxon>
        <taxon>Bacillati</taxon>
        <taxon>Bacillota</taxon>
        <taxon>Bacilli</taxon>
        <taxon>Bacillales</taxon>
        <taxon>Bacillaceae</taxon>
        <taxon>Gracilibacillus</taxon>
    </lineage>
</organism>
<protein>
    <submittedName>
        <fullName evidence="2">Uncharacterized protein</fullName>
    </submittedName>
</protein>
<accession>A0ABV8VVA4</accession>
<evidence type="ECO:0000313" key="2">
    <source>
        <dbReference type="EMBL" id="MFC4387915.1"/>
    </source>
</evidence>
<keyword evidence="3" id="KW-1185">Reference proteome</keyword>
<feature type="transmembrane region" description="Helical" evidence="1">
    <location>
        <begin position="39"/>
        <end position="58"/>
    </location>
</feature>
<reference evidence="3" key="1">
    <citation type="journal article" date="2019" name="Int. J. Syst. Evol. Microbiol.">
        <title>The Global Catalogue of Microorganisms (GCM) 10K type strain sequencing project: providing services to taxonomists for standard genome sequencing and annotation.</title>
        <authorList>
            <consortium name="The Broad Institute Genomics Platform"/>
            <consortium name="The Broad Institute Genome Sequencing Center for Infectious Disease"/>
            <person name="Wu L."/>
            <person name="Ma J."/>
        </authorList>
    </citation>
    <scope>NUCLEOTIDE SEQUENCE [LARGE SCALE GENOMIC DNA]</scope>
    <source>
        <strain evidence="3">KACC 14058</strain>
    </source>
</reference>
<proteinExistence type="predicted"/>
<dbReference type="RefSeq" id="WP_390198560.1">
    <property type="nucleotide sequence ID" value="NZ_JBHSDV010000002.1"/>
</dbReference>
<evidence type="ECO:0000256" key="1">
    <source>
        <dbReference type="SAM" id="Phobius"/>
    </source>
</evidence>
<keyword evidence="1" id="KW-1133">Transmembrane helix</keyword>
<gene>
    <name evidence="2" type="ORF">ACFOZ1_08835</name>
</gene>
<evidence type="ECO:0000313" key="3">
    <source>
        <dbReference type="Proteomes" id="UP001595880"/>
    </source>
</evidence>
<keyword evidence="1" id="KW-0812">Transmembrane</keyword>
<name>A0ABV8VVA4_9BACI</name>
<comment type="caution">
    <text evidence="2">The sequence shown here is derived from an EMBL/GenBank/DDBJ whole genome shotgun (WGS) entry which is preliminary data.</text>
</comment>